<dbReference type="GO" id="GO:0005737">
    <property type="term" value="C:cytoplasm"/>
    <property type="evidence" value="ECO:0007669"/>
    <property type="project" value="UniProtKB-SubCell"/>
</dbReference>
<dbReference type="InterPro" id="IPR029035">
    <property type="entry name" value="DHS-like_NAD/FAD-binding_dom"/>
</dbReference>
<feature type="binding site" evidence="4">
    <location>
        <position position="100"/>
    </location>
    <ligand>
        <name>NAD(+)</name>
        <dbReference type="ChEBI" id="CHEBI:57540"/>
    </ligand>
</feature>
<dbReference type="InterPro" id="IPR026591">
    <property type="entry name" value="Sirtuin_cat_small_dom_sf"/>
</dbReference>
<dbReference type="InterPro" id="IPR026590">
    <property type="entry name" value="Ssirtuin_cat_dom"/>
</dbReference>
<dbReference type="InterPro" id="IPR003000">
    <property type="entry name" value="Sirtuin"/>
</dbReference>
<keyword evidence="2 4" id="KW-0808">Transferase</keyword>
<proteinExistence type="inferred from homology"/>
<dbReference type="CDD" id="cd01407">
    <property type="entry name" value="SIR2-fam"/>
    <property type="match status" value="1"/>
</dbReference>
<dbReference type="InterPro" id="IPR028628">
    <property type="entry name" value="Sirtuin_class_U"/>
</dbReference>
<accession>A0A150F8B4</accession>
<organism evidence="7 8">
    <name type="scientific">Bacillus nakamurai</name>
    <dbReference type="NCBI Taxonomy" id="1793963"/>
    <lineage>
        <taxon>Bacteria</taxon>
        <taxon>Bacillati</taxon>
        <taxon>Bacillota</taxon>
        <taxon>Bacilli</taxon>
        <taxon>Bacillales</taxon>
        <taxon>Bacillaceae</taxon>
        <taxon>Bacillus</taxon>
    </lineage>
</organism>
<keyword evidence="4 5" id="KW-0479">Metal-binding</keyword>
<feature type="binding site" evidence="4 5">
    <location>
        <position position="146"/>
    </location>
    <ligand>
        <name>Zn(2+)</name>
        <dbReference type="ChEBI" id="CHEBI:29105"/>
    </ligand>
</feature>
<dbReference type="GO" id="GO:0017136">
    <property type="term" value="F:histone deacetylase activity, NAD-dependent"/>
    <property type="evidence" value="ECO:0007669"/>
    <property type="project" value="TreeGrafter"/>
</dbReference>
<reference evidence="8" key="1">
    <citation type="submission" date="2016-02" db="EMBL/GenBank/DDBJ databases">
        <authorList>
            <person name="Dunlap C."/>
        </authorList>
    </citation>
    <scope>NUCLEOTIDE SEQUENCE [LARGE SCALE GENOMIC DNA]</scope>
    <source>
        <strain evidence="8">NRRL B-41092</strain>
    </source>
</reference>
<comment type="caution">
    <text evidence="7">The sequence shown here is derived from an EMBL/GenBank/DDBJ whole genome shotgun (WGS) entry which is preliminary data.</text>
</comment>
<dbReference type="SUPFAM" id="SSF52467">
    <property type="entry name" value="DHS-like NAD/FAD-binding domain"/>
    <property type="match status" value="1"/>
</dbReference>
<feature type="binding site" evidence="4">
    <location>
        <position position="219"/>
    </location>
    <ligand>
        <name>NAD(+)</name>
        <dbReference type="ChEBI" id="CHEBI:57540"/>
    </ligand>
</feature>
<evidence type="ECO:0000256" key="1">
    <source>
        <dbReference type="ARBA" id="ARBA00022490"/>
    </source>
</evidence>
<comment type="function">
    <text evidence="4">NAD-dependent protein deacetylase which modulates the activities of several enzymes which are inactive in their acetylated form.</text>
</comment>
<gene>
    <name evidence="4" type="primary">cobB</name>
    <name evidence="7" type="ORF">AXI58_14200</name>
</gene>
<comment type="similarity">
    <text evidence="4">Belongs to the sirtuin family. Class U subfamily.</text>
</comment>
<feature type="binding site" evidence="4">
    <location>
        <position position="102"/>
    </location>
    <ligand>
        <name>nicotinamide</name>
        <dbReference type="ChEBI" id="CHEBI:17154"/>
    </ligand>
</feature>
<evidence type="ECO:0000256" key="2">
    <source>
        <dbReference type="ARBA" id="ARBA00022679"/>
    </source>
</evidence>
<feature type="active site" description="Proton acceptor" evidence="4 5">
    <location>
        <position position="118"/>
    </location>
</feature>
<feature type="binding site" evidence="4">
    <location>
        <position position="32"/>
    </location>
    <ligand>
        <name>NAD(+)</name>
        <dbReference type="ChEBI" id="CHEBI:57540"/>
    </ligand>
</feature>
<feature type="binding site" evidence="4">
    <location>
        <position position="103"/>
    </location>
    <ligand>
        <name>NAD(+)</name>
        <dbReference type="ChEBI" id="CHEBI:57540"/>
    </ligand>
</feature>
<protein>
    <recommendedName>
        <fullName evidence="4">NAD-dependent protein deacetylase</fullName>
        <ecNumber evidence="4">2.3.1.286</ecNumber>
    </recommendedName>
    <alternativeName>
        <fullName evidence="4">Regulatory protein SIR2 homolog</fullName>
    </alternativeName>
</protein>
<feature type="binding site" evidence="4">
    <location>
        <position position="102"/>
    </location>
    <ligand>
        <name>NAD(+)</name>
        <dbReference type="ChEBI" id="CHEBI:57540"/>
    </ligand>
</feature>
<sequence length="247" mass="27423">MEAFLTLINQAESIAVLTGAGMSTESGIPDFRSADGIWTEDTSRMEAMSREYFERRPREFWPKFKQLFQMKMSGSYEPNAGHIYLAGLEKQGKQVDIFTQNIDGLHKKAGSTSVYELHGSIQTAVCPDCGSRYGLSHLLKEDVPECTAKKADGKVCGTVLKTDVVLFGDLVQHFDTLYEKLDQADLLLVIGTSLEVAPARFVPEDASRIPGLKQVIINLEPTYCDHLFDLVIHQKIGEFAKQITSAT</sequence>
<dbReference type="Gene3D" id="3.30.1600.10">
    <property type="entry name" value="SIR2/SIRT2 'Small Domain"/>
    <property type="match status" value="1"/>
</dbReference>
<dbReference type="EC" id="2.3.1.286" evidence="4"/>
<dbReference type="Pfam" id="PF02146">
    <property type="entry name" value="SIR2"/>
    <property type="match status" value="1"/>
</dbReference>
<feature type="binding site" evidence="4">
    <location>
        <position position="20"/>
    </location>
    <ligand>
        <name>NAD(+)</name>
        <dbReference type="ChEBI" id="CHEBI:57540"/>
    </ligand>
</feature>
<dbReference type="PROSITE" id="PS50305">
    <property type="entry name" value="SIRTUIN"/>
    <property type="match status" value="1"/>
</dbReference>
<feature type="domain" description="Deacetylase sirtuin-type" evidence="6">
    <location>
        <begin position="1"/>
        <end position="247"/>
    </location>
</feature>
<keyword evidence="8" id="KW-1185">Reference proteome</keyword>
<dbReference type="OrthoDB" id="9800582at2"/>
<name>A0A150F8B4_9BACI</name>
<feature type="binding site" evidence="4 5">
    <location>
        <position position="129"/>
    </location>
    <ligand>
        <name>Zn(2+)</name>
        <dbReference type="ChEBI" id="CHEBI:29105"/>
    </ligand>
</feature>
<keyword evidence="1 4" id="KW-0963">Cytoplasm</keyword>
<comment type="caution">
    <text evidence="4">Lacks conserved residue(s) required for the propagation of feature annotation.</text>
</comment>
<feature type="binding site" evidence="4">
    <location>
        <position position="218"/>
    </location>
    <ligand>
        <name>NAD(+)</name>
        <dbReference type="ChEBI" id="CHEBI:57540"/>
    </ligand>
</feature>
<feature type="binding site" evidence="4">
    <location>
        <position position="31"/>
    </location>
    <ligand>
        <name>NAD(+)</name>
        <dbReference type="ChEBI" id="CHEBI:57540"/>
    </ligand>
</feature>
<feature type="binding site" evidence="4">
    <location>
        <position position="31"/>
    </location>
    <ligand>
        <name>nicotinamide</name>
        <dbReference type="ChEBI" id="CHEBI:17154"/>
    </ligand>
</feature>
<feature type="binding site" evidence="4">
    <location>
        <position position="103"/>
    </location>
    <ligand>
        <name>nicotinamide</name>
        <dbReference type="ChEBI" id="CHEBI:17154"/>
    </ligand>
</feature>
<comment type="catalytic activity">
    <reaction evidence="4">
        <text>N(6)-acetyl-L-lysyl-[protein] + NAD(+) + H2O = 2''-O-acetyl-ADP-D-ribose + nicotinamide + L-lysyl-[protein]</text>
        <dbReference type="Rhea" id="RHEA:43636"/>
        <dbReference type="Rhea" id="RHEA-COMP:9752"/>
        <dbReference type="Rhea" id="RHEA-COMP:10731"/>
        <dbReference type="ChEBI" id="CHEBI:15377"/>
        <dbReference type="ChEBI" id="CHEBI:17154"/>
        <dbReference type="ChEBI" id="CHEBI:29969"/>
        <dbReference type="ChEBI" id="CHEBI:57540"/>
        <dbReference type="ChEBI" id="CHEBI:61930"/>
        <dbReference type="ChEBI" id="CHEBI:83767"/>
        <dbReference type="EC" id="2.3.1.286"/>
    </reaction>
</comment>
<dbReference type="NCBIfam" id="NF001754">
    <property type="entry name" value="PRK00481.1-4"/>
    <property type="match status" value="1"/>
</dbReference>
<dbReference type="GO" id="GO:0070403">
    <property type="term" value="F:NAD+ binding"/>
    <property type="evidence" value="ECO:0007669"/>
    <property type="project" value="UniProtKB-UniRule"/>
</dbReference>
<keyword evidence="3 4" id="KW-0520">NAD</keyword>
<comment type="subcellular location">
    <subcellularLocation>
        <location evidence="4">Cytoplasm</location>
    </subcellularLocation>
</comment>
<dbReference type="STRING" id="1793963.AXI58_14200"/>
<dbReference type="GO" id="GO:0008270">
    <property type="term" value="F:zinc ion binding"/>
    <property type="evidence" value="ECO:0007669"/>
    <property type="project" value="UniProtKB-UniRule"/>
</dbReference>
<evidence type="ECO:0000313" key="8">
    <source>
        <dbReference type="Proteomes" id="UP000075430"/>
    </source>
</evidence>
<feature type="binding site" evidence="4">
    <location>
        <position position="192"/>
    </location>
    <ligand>
        <name>NAD(+)</name>
        <dbReference type="ChEBI" id="CHEBI:57540"/>
    </ligand>
</feature>
<feature type="binding site" evidence="4">
    <location>
        <position position="236"/>
    </location>
    <ligand>
        <name>NAD(+)</name>
        <dbReference type="ChEBI" id="CHEBI:57540"/>
    </ligand>
</feature>
<feature type="binding site" evidence="4 5">
    <location>
        <position position="156"/>
    </location>
    <ligand>
        <name>Zn(2+)</name>
        <dbReference type="ChEBI" id="CHEBI:29105"/>
    </ligand>
</feature>
<dbReference type="AlphaFoldDB" id="A0A150F8B4"/>
<dbReference type="HAMAP" id="MF_01968">
    <property type="entry name" value="Sirtuin_ClassU"/>
    <property type="match status" value="1"/>
</dbReference>
<dbReference type="Proteomes" id="UP000075430">
    <property type="component" value="Unassembled WGS sequence"/>
</dbReference>
<dbReference type="PANTHER" id="PTHR11085:SF4">
    <property type="entry name" value="NAD-DEPENDENT PROTEIN DEACYLASE"/>
    <property type="match status" value="1"/>
</dbReference>
<feature type="binding site" evidence="4">
    <location>
        <position position="193"/>
    </location>
    <ligand>
        <name>NAD(+)</name>
        <dbReference type="ChEBI" id="CHEBI:57540"/>
    </ligand>
</feature>
<evidence type="ECO:0000256" key="3">
    <source>
        <dbReference type="ARBA" id="ARBA00023027"/>
    </source>
</evidence>
<dbReference type="Gene3D" id="3.40.50.1220">
    <property type="entry name" value="TPP-binding domain"/>
    <property type="match status" value="1"/>
</dbReference>
<dbReference type="PANTHER" id="PTHR11085">
    <property type="entry name" value="NAD-DEPENDENT PROTEIN DEACYLASE SIRTUIN-5, MITOCHONDRIAL-RELATED"/>
    <property type="match status" value="1"/>
</dbReference>
<dbReference type="InterPro" id="IPR050134">
    <property type="entry name" value="NAD-dep_sirtuin_deacylases"/>
</dbReference>
<keyword evidence="4 5" id="KW-0862">Zinc</keyword>
<evidence type="ECO:0000256" key="4">
    <source>
        <dbReference type="HAMAP-Rule" id="MF_01968"/>
    </source>
</evidence>
<evidence type="ECO:0000313" key="7">
    <source>
        <dbReference type="EMBL" id="KXZ20785.1"/>
    </source>
</evidence>
<dbReference type="EMBL" id="LSBA01000009">
    <property type="protein sequence ID" value="KXZ20785.1"/>
    <property type="molecule type" value="Genomic_DNA"/>
</dbReference>
<comment type="cofactor">
    <cofactor evidence="4">
        <name>Zn(2+)</name>
        <dbReference type="ChEBI" id="CHEBI:29105"/>
    </cofactor>
    <text evidence="4">Binds 1 zinc ion per subunit.</text>
</comment>
<evidence type="ECO:0000256" key="5">
    <source>
        <dbReference type="PROSITE-ProRule" id="PRU00236"/>
    </source>
</evidence>
<feature type="binding site" evidence="4">
    <location>
        <position position="118"/>
    </location>
    <ligand>
        <name>NAD(+)</name>
        <dbReference type="ChEBI" id="CHEBI:57540"/>
    </ligand>
</feature>
<feature type="binding site" evidence="4">
    <location>
        <position position="24"/>
    </location>
    <ligand>
        <name>NAD(+)</name>
        <dbReference type="ChEBI" id="CHEBI:57540"/>
    </ligand>
</feature>
<feature type="binding site" evidence="4 5">
    <location>
        <position position="126"/>
    </location>
    <ligand>
        <name>Zn(2+)</name>
        <dbReference type="ChEBI" id="CHEBI:29105"/>
    </ligand>
</feature>
<evidence type="ECO:0000259" key="6">
    <source>
        <dbReference type="PROSITE" id="PS50305"/>
    </source>
</evidence>